<organism evidence="5 6">
    <name type="scientific">Macrophomina phaseolina</name>
    <dbReference type="NCBI Taxonomy" id="35725"/>
    <lineage>
        <taxon>Eukaryota</taxon>
        <taxon>Fungi</taxon>
        <taxon>Dikarya</taxon>
        <taxon>Ascomycota</taxon>
        <taxon>Pezizomycotina</taxon>
        <taxon>Dothideomycetes</taxon>
        <taxon>Dothideomycetes incertae sedis</taxon>
        <taxon>Botryosphaeriales</taxon>
        <taxon>Botryosphaeriaceae</taxon>
        <taxon>Macrophomina</taxon>
    </lineage>
</organism>
<dbReference type="PANTHER" id="PTHR11129">
    <property type="entry name" value="PROTEIN FARNESYLTRANSFERASE ALPHA SUBUNIT/RAB GERANYLGERANYL TRANSFERASE ALPHA SUBUNIT"/>
    <property type="match status" value="1"/>
</dbReference>
<evidence type="ECO:0000256" key="2">
    <source>
        <dbReference type="ARBA" id="ARBA00022602"/>
    </source>
</evidence>
<dbReference type="PANTHER" id="PTHR11129:SF3">
    <property type="entry name" value="PROTEIN PRENYLTRANSFERASE ALPHA SUBUNIT REPEAT-CONTAINING PROTEIN 1"/>
    <property type="match status" value="1"/>
</dbReference>
<feature type="non-terminal residue" evidence="5">
    <location>
        <position position="1"/>
    </location>
</feature>
<reference evidence="5 6" key="1">
    <citation type="journal article" date="2021" name="Nat. Commun.">
        <title>Genetic determinants of endophytism in the Arabidopsis root mycobiome.</title>
        <authorList>
            <person name="Mesny F."/>
            <person name="Miyauchi S."/>
            <person name="Thiergart T."/>
            <person name="Pickel B."/>
            <person name="Atanasova L."/>
            <person name="Karlsson M."/>
            <person name="Huettel B."/>
            <person name="Barry K.W."/>
            <person name="Haridas S."/>
            <person name="Chen C."/>
            <person name="Bauer D."/>
            <person name="Andreopoulos W."/>
            <person name="Pangilinan J."/>
            <person name="LaButti K."/>
            <person name="Riley R."/>
            <person name="Lipzen A."/>
            <person name="Clum A."/>
            <person name="Drula E."/>
            <person name="Henrissat B."/>
            <person name="Kohler A."/>
            <person name="Grigoriev I.V."/>
            <person name="Martin F.M."/>
            <person name="Hacquard S."/>
        </authorList>
    </citation>
    <scope>NUCLEOTIDE SEQUENCE [LARGE SCALE GENOMIC DNA]</scope>
    <source>
        <strain evidence="5 6">MPI-SDFR-AT-0080</strain>
    </source>
</reference>
<dbReference type="Proteomes" id="UP000774617">
    <property type="component" value="Unassembled WGS sequence"/>
</dbReference>
<comment type="caution">
    <text evidence="5">The sequence shown here is derived from an EMBL/GenBank/DDBJ whole genome shotgun (WGS) entry which is preliminary data.</text>
</comment>
<evidence type="ECO:0000256" key="1">
    <source>
        <dbReference type="ARBA" id="ARBA00006734"/>
    </source>
</evidence>
<accession>A0ABQ8GNX5</accession>
<name>A0ABQ8GNX5_9PEZI</name>
<proteinExistence type="inferred from homology"/>
<sequence>PPDGSVTLEDGLCIGVPKRVLAAAFVAACSIFFENRDEPNESSVLAALDATRVILLFDPEHLTAANFRRLQLEESVSGLKSDSTNSRRLHLELNFLDSILTSPLHRQSKSPTLWSYRSWIINAFDLWSCIARRNARDGGWEALSADFTRELGVVLKSAERHPKNYYAWQYARRLIRQSTESRGDVDPSMPPVSEILVLSTRTTHDWCIRNPSDTSAWSFLYFLLRRLHETEHKFQEATSRTLELARSFHWKHEAVWVFLRTVIADSELTSKQERAKYLQEMESEFGMNGSLPPTSEATSIRTPHPALEAMVWIRRNTKT</sequence>
<evidence type="ECO:0000313" key="5">
    <source>
        <dbReference type="EMBL" id="KAH7061452.1"/>
    </source>
</evidence>
<dbReference type="EMBL" id="JAGTJR010000004">
    <property type="protein sequence ID" value="KAH7061452.1"/>
    <property type="molecule type" value="Genomic_DNA"/>
</dbReference>
<comment type="similarity">
    <text evidence="1">Belongs to the protein prenyltransferase subunit alpha family.</text>
</comment>
<evidence type="ECO:0000313" key="6">
    <source>
        <dbReference type="Proteomes" id="UP000774617"/>
    </source>
</evidence>
<evidence type="ECO:0000256" key="4">
    <source>
        <dbReference type="ARBA" id="ARBA00022737"/>
    </source>
</evidence>
<evidence type="ECO:0000256" key="3">
    <source>
        <dbReference type="ARBA" id="ARBA00022679"/>
    </source>
</evidence>
<dbReference type="Pfam" id="PF01239">
    <property type="entry name" value="PPTA"/>
    <property type="match status" value="2"/>
</dbReference>
<gene>
    <name evidence="5" type="ORF">B0J12DRAFT_767087</name>
</gene>
<protein>
    <recommendedName>
        <fullName evidence="7">Protein prenyltransferase alpha subunit</fullName>
    </recommendedName>
</protein>
<dbReference type="Gene3D" id="1.25.40.120">
    <property type="entry name" value="Protein prenylyltransferase"/>
    <property type="match status" value="1"/>
</dbReference>
<keyword evidence="4" id="KW-0677">Repeat</keyword>
<evidence type="ECO:0008006" key="7">
    <source>
        <dbReference type="Google" id="ProtNLM"/>
    </source>
</evidence>
<dbReference type="InterPro" id="IPR002088">
    <property type="entry name" value="Prenyl_trans_a"/>
</dbReference>
<dbReference type="SUPFAM" id="SSF48439">
    <property type="entry name" value="Protein prenylyltransferase"/>
    <property type="match status" value="1"/>
</dbReference>
<keyword evidence="2" id="KW-0637">Prenyltransferase</keyword>
<keyword evidence="6" id="KW-1185">Reference proteome</keyword>
<keyword evidence="3" id="KW-0808">Transferase</keyword>